<sequence length="85" mass="9710">MKDIEALILAIVEPLVSHPERISIEQSESERFYEFHLSMDPADVGRVIGRHGRVAQAIRNVVYSFRFQGNKRVRLVIEDGKSKSS</sequence>
<dbReference type="Pfam" id="PF13083">
    <property type="entry name" value="KH_KhpA-B"/>
    <property type="match status" value="1"/>
</dbReference>
<dbReference type="GO" id="GO:0071555">
    <property type="term" value="P:cell wall organization"/>
    <property type="evidence" value="ECO:0007669"/>
    <property type="project" value="UniProtKB-KW"/>
</dbReference>
<dbReference type="EMBL" id="CP012275">
    <property type="protein sequence ID" value="AMV62152.1"/>
    <property type="molecule type" value="Genomic_DNA"/>
</dbReference>
<dbReference type="HAMAP" id="MF_00088">
    <property type="entry name" value="KhpA"/>
    <property type="match status" value="1"/>
</dbReference>
<comment type="function">
    <text evidence="3">A probable RNA chaperone. Forms a complex with KhpB which binds to cellular RNA and controls its expression. Plays a role in peptidoglycan (PG) homeostasis and cell length regulation.</text>
</comment>
<dbReference type="GO" id="GO:0005737">
    <property type="term" value="C:cytoplasm"/>
    <property type="evidence" value="ECO:0007669"/>
    <property type="project" value="UniProtKB-SubCell"/>
</dbReference>
<keyword evidence="1 3" id="KW-0963">Cytoplasm</keyword>
<organism evidence="4 7">
    <name type="scientific">Pediococcus damnosus</name>
    <dbReference type="NCBI Taxonomy" id="51663"/>
    <lineage>
        <taxon>Bacteria</taxon>
        <taxon>Bacillati</taxon>
        <taxon>Bacillota</taxon>
        <taxon>Bacilli</taxon>
        <taxon>Lactobacillales</taxon>
        <taxon>Lactobacillaceae</taxon>
        <taxon>Pediococcus</taxon>
    </lineage>
</organism>
<gene>
    <name evidence="3" type="primary">khpA</name>
    <name evidence="4" type="ORF">ADU70_0652</name>
    <name evidence="5" type="ORF">ADU72_2071</name>
</gene>
<keyword evidence="2 3" id="KW-0694">RNA-binding</keyword>
<dbReference type="KEGG" id="pdm:ADU72_2071"/>
<dbReference type="PANTHER" id="PTHR34654">
    <property type="entry name" value="UPF0109 PROTEIN SCO5592"/>
    <property type="match status" value="1"/>
</dbReference>
<evidence type="ECO:0000313" key="5">
    <source>
        <dbReference type="EMBL" id="AMV67992.1"/>
    </source>
</evidence>
<dbReference type="GO" id="GO:0009252">
    <property type="term" value="P:peptidoglycan biosynthetic process"/>
    <property type="evidence" value="ECO:0007669"/>
    <property type="project" value="UniProtKB-UniRule"/>
</dbReference>
<name>A0A0R2H7Q6_9LACO</name>
<comment type="similarity">
    <text evidence="3">Belongs to the KhpA RNA-binding protein family.</text>
</comment>
<proteinExistence type="inferred from homology"/>
<keyword evidence="3" id="KW-0961">Cell wall biogenesis/degradation</keyword>
<evidence type="ECO:0000256" key="1">
    <source>
        <dbReference type="ARBA" id="ARBA00022490"/>
    </source>
</evidence>
<dbReference type="GO" id="GO:0008360">
    <property type="term" value="P:regulation of cell shape"/>
    <property type="evidence" value="ECO:0007669"/>
    <property type="project" value="UniProtKB-KW"/>
</dbReference>
<accession>A0A0R2H7Q6</accession>
<dbReference type="Proteomes" id="UP000076244">
    <property type="component" value="Chromosome"/>
</dbReference>
<dbReference type="Proteomes" id="UP000076405">
    <property type="component" value="Chromosome"/>
</dbReference>
<keyword evidence="3" id="KW-0143">Chaperone</keyword>
<keyword evidence="3" id="KW-0133">Cell shape</keyword>
<dbReference type="GeneID" id="57277240"/>
<dbReference type="PANTHER" id="PTHR34654:SF1">
    <property type="entry name" value="RNA-BINDING PROTEIN KHPA"/>
    <property type="match status" value="1"/>
</dbReference>
<dbReference type="CDD" id="cd22533">
    <property type="entry name" value="KH-II_YlqC-like"/>
    <property type="match status" value="1"/>
</dbReference>
<evidence type="ECO:0000313" key="6">
    <source>
        <dbReference type="Proteomes" id="UP000076244"/>
    </source>
</evidence>
<evidence type="ECO:0000313" key="7">
    <source>
        <dbReference type="Proteomes" id="UP000076405"/>
    </source>
</evidence>
<protein>
    <recommendedName>
        <fullName evidence="3">RNA-binding protein KhpA</fullName>
    </recommendedName>
    <alternativeName>
        <fullName evidence="3">KH-domain protein A</fullName>
    </alternativeName>
</protein>
<evidence type="ECO:0000313" key="4">
    <source>
        <dbReference type="EMBL" id="AMV62152.1"/>
    </source>
</evidence>
<dbReference type="RefSeq" id="WP_046870579.1">
    <property type="nucleotide sequence ID" value="NZ_BAAAXI010000110.1"/>
</dbReference>
<dbReference type="InterPro" id="IPR020627">
    <property type="entry name" value="KhpA"/>
</dbReference>
<evidence type="ECO:0000256" key="2">
    <source>
        <dbReference type="ARBA" id="ARBA00022884"/>
    </source>
</evidence>
<dbReference type="AlphaFoldDB" id="A0A0R2H7Q6"/>
<comment type="subunit">
    <text evidence="3">Forms a complex with KhpB.</text>
</comment>
<dbReference type="OrthoDB" id="9812389at2"/>
<reference evidence="6 7" key="1">
    <citation type="journal article" date="2016" name="PLoS ONE">
        <title>The Identification of Novel Diagnostic Marker Genes for the Detection of Beer Spoiling Pediococcus damnosus Strains Using the BlAst Diagnostic Gene findEr.</title>
        <authorList>
            <person name="Behr J."/>
            <person name="Geissler A.J."/>
            <person name="Schmid J."/>
            <person name="Zehe A."/>
            <person name="Vogel R.F."/>
        </authorList>
    </citation>
    <scope>NUCLEOTIDE SEQUENCE [LARGE SCALE GENOMIC DNA]</scope>
    <source>
        <strain evidence="4 7">TMW 2.1533</strain>
        <strain evidence="5 6">TMW 2.1535</strain>
    </source>
</reference>
<dbReference type="EMBL" id="CP012288">
    <property type="protein sequence ID" value="AMV67992.1"/>
    <property type="molecule type" value="Genomic_DNA"/>
</dbReference>
<dbReference type="GO" id="GO:0003723">
    <property type="term" value="F:RNA binding"/>
    <property type="evidence" value="ECO:0007669"/>
    <property type="project" value="UniProtKB-UniRule"/>
</dbReference>
<evidence type="ECO:0000256" key="3">
    <source>
        <dbReference type="HAMAP-Rule" id="MF_00088"/>
    </source>
</evidence>
<keyword evidence="6" id="KW-1185">Reference proteome</keyword>
<comment type="subcellular location">
    <subcellularLocation>
        <location evidence="3">Cytoplasm</location>
    </subcellularLocation>
</comment>